<keyword evidence="9" id="KW-1185">Reference proteome</keyword>
<evidence type="ECO:0000256" key="4">
    <source>
        <dbReference type="ARBA" id="ARBA00023136"/>
    </source>
</evidence>
<dbReference type="InterPro" id="IPR049326">
    <property type="entry name" value="Rhodopsin_dom_fungi"/>
</dbReference>
<evidence type="ECO:0000259" key="7">
    <source>
        <dbReference type="Pfam" id="PF20684"/>
    </source>
</evidence>
<dbReference type="AlphaFoldDB" id="A0AAN6VLW4"/>
<comment type="subcellular location">
    <subcellularLocation>
        <location evidence="1">Membrane</location>
        <topology evidence="1">Multi-pass membrane protein</topology>
    </subcellularLocation>
</comment>
<keyword evidence="2 6" id="KW-0812">Transmembrane</keyword>
<organism evidence="8 9">
    <name type="scientific">Chaetomidium leptoderma</name>
    <dbReference type="NCBI Taxonomy" id="669021"/>
    <lineage>
        <taxon>Eukaryota</taxon>
        <taxon>Fungi</taxon>
        <taxon>Dikarya</taxon>
        <taxon>Ascomycota</taxon>
        <taxon>Pezizomycotina</taxon>
        <taxon>Sordariomycetes</taxon>
        <taxon>Sordariomycetidae</taxon>
        <taxon>Sordariales</taxon>
        <taxon>Chaetomiaceae</taxon>
        <taxon>Chaetomidium</taxon>
    </lineage>
</organism>
<keyword evidence="4 6" id="KW-0472">Membrane</keyword>
<dbReference type="Pfam" id="PF20684">
    <property type="entry name" value="Fung_rhodopsin"/>
    <property type="match status" value="1"/>
</dbReference>
<evidence type="ECO:0000256" key="3">
    <source>
        <dbReference type="ARBA" id="ARBA00022989"/>
    </source>
</evidence>
<evidence type="ECO:0000313" key="9">
    <source>
        <dbReference type="Proteomes" id="UP001302745"/>
    </source>
</evidence>
<gene>
    <name evidence="8" type="ORF">C8A00DRAFT_34580</name>
</gene>
<reference evidence="8" key="1">
    <citation type="journal article" date="2023" name="Mol. Phylogenet. Evol.">
        <title>Genome-scale phylogeny and comparative genomics of the fungal order Sordariales.</title>
        <authorList>
            <person name="Hensen N."/>
            <person name="Bonometti L."/>
            <person name="Westerberg I."/>
            <person name="Brannstrom I.O."/>
            <person name="Guillou S."/>
            <person name="Cros-Aarteil S."/>
            <person name="Calhoun S."/>
            <person name="Haridas S."/>
            <person name="Kuo A."/>
            <person name="Mondo S."/>
            <person name="Pangilinan J."/>
            <person name="Riley R."/>
            <person name="LaButti K."/>
            <person name="Andreopoulos B."/>
            <person name="Lipzen A."/>
            <person name="Chen C."/>
            <person name="Yan M."/>
            <person name="Daum C."/>
            <person name="Ng V."/>
            <person name="Clum A."/>
            <person name="Steindorff A."/>
            <person name="Ohm R.A."/>
            <person name="Martin F."/>
            <person name="Silar P."/>
            <person name="Natvig D.O."/>
            <person name="Lalanne C."/>
            <person name="Gautier V."/>
            <person name="Ament-Velasquez S.L."/>
            <person name="Kruys A."/>
            <person name="Hutchinson M.I."/>
            <person name="Powell A.J."/>
            <person name="Barry K."/>
            <person name="Miller A.N."/>
            <person name="Grigoriev I.V."/>
            <person name="Debuchy R."/>
            <person name="Gladieux P."/>
            <person name="Hiltunen Thoren M."/>
            <person name="Johannesson H."/>
        </authorList>
    </citation>
    <scope>NUCLEOTIDE SEQUENCE</scope>
    <source>
        <strain evidence="8">CBS 538.74</strain>
    </source>
</reference>
<feature type="transmembrane region" description="Helical" evidence="6">
    <location>
        <begin position="152"/>
        <end position="171"/>
    </location>
</feature>
<comment type="caution">
    <text evidence="8">The sequence shown here is derived from an EMBL/GenBank/DDBJ whole genome shotgun (WGS) entry which is preliminary data.</text>
</comment>
<feature type="transmembrane region" description="Helical" evidence="6">
    <location>
        <begin position="42"/>
        <end position="69"/>
    </location>
</feature>
<accession>A0AAN6VLW4</accession>
<feature type="domain" description="Rhodopsin" evidence="7">
    <location>
        <begin position="6"/>
        <end position="214"/>
    </location>
</feature>
<dbReference type="InterPro" id="IPR052337">
    <property type="entry name" value="SAT4-like"/>
</dbReference>
<reference evidence="8" key="2">
    <citation type="submission" date="2023-05" db="EMBL/GenBank/DDBJ databases">
        <authorList>
            <consortium name="Lawrence Berkeley National Laboratory"/>
            <person name="Steindorff A."/>
            <person name="Hensen N."/>
            <person name="Bonometti L."/>
            <person name="Westerberg I."/>
            <person name="Brannstrom I.O."/>
            <person name="Guillou S."/>
            <person name="Cros-Aarteil S."/>
            <person name="Calhoun S."/>
            <person name="Haridas S."/>
            <person name="Kuo A."/>
            <person name="Mondo S."/>
            <person name="Pangilinan J."/>
            <person name="Riley R."/>
            <person name="Labutti K."/>
            <person name="Andreopoulos B."/>
            <person name="Lipzen A."/>
            <person name="Chen C."/>
            <person name="Yanf M."/>
            <person name="Daum C."/>
            <person name="Ng V."/>
            <person name="Clum A."/>
            <person name="Ohm R."/>
            <person name="Martin F."/>
            <person name="Silar P."/>
            <person name="Natvig D."/>
            <person name="Lalanne C."/>
            <person name="Gautier V."/>
            <person name="Ament-Velasquez S.L."/>
            <person name="Kruys A."/>
            <person name="Hutchinson M.I."/>
            <person name="Powell A.J."/>
            <person name="Barry K."/>
            <person name="Miller A.N."/>
            <person name="Grigoriev I.V."/>
            <person name="Debuchy R."/>
            <person name="Gladieux P."/>
            <person name="Thoren M.H."/>
            <person name="Johannesson H."/>
        </authorList>
    </citation>
    <scope>NUCLEOTIDE SEQUENCE</scope>
    <source>
        <strain evidence="8">CBS 538.74</strain>
    </source>
</reference>
<feature type="transmembrane region" description="Helical" evidence="6">
    <location>
        <begin position="191"/>
        <end position="214"/>
    </location>
</feature>
<evidence type="ECO:0000256" key="2">
    <source>
        <dbReference type="ARBA" id="ARBA00022692"/>
    </source>
</evidence>
<dbReference type="EMBL" id="MU856964">
    <property type="protein sequence ID" value="KAK4152730.1"/>
    <property type="molecule type" value="Genomic_DNA"/>
</dbReference>
<comment type="similarity">
    <text evidence="5">Belongs to the SAT4 family.</text>
</comment>
<name>A0AAN6VLW4_9PEZI</name>
<protein>
    <recommendedName>
        <fullName evidence="7">Rhodopsin domain-containing protein</fullName>
    </recommendedName>
</protein>
<dbReference type="Proteomes" id="UP001302745">
    <property type="component" value="Unassembled WGS sequence"/>
</dbReference>
<sequence length="223" mass="24445">MAIAKTLVCTLVSFGLIVVAATRGYGQHLADLKSDPTEAIRLVAPSMFFAVSAGAIGKISVAMTLLHVLTVRWQRMLTWCFIVTASIVIGGSAIFVWVAVWKQQLVEICKTRGWVFAFVIFGAAWSILTDFAFAILPWRFVCQLHRKRAERISLALAMSFGIVSGATAIAKMTQIDCKDFERDIIHDSVPIVIWTFAEAVGIIIAASAPILRFLCNPDDRAAI</sequence>
<proteinExistence type="inferred from homology"/>
<feature type="transmembrane region" description="Helical" evidence="6">
    <location>
        <begin position="113"/>
        <end position="140"/>
    </location>
</feature>
<dbReference type="PANTHER" id="PTHR33048">
    <property type="entry name" value="PTH11-LIKE INTEGRAL MEMBRANE PROTEIN (AFU_ORTHOLOGUE AFUA_5G11245)"/>
    <property type="match status" value="1"/>
</dbReference>
<evidence type="ECO:0000256" key="6">
    <source>
        <dbReference type="SAM" id="Phobius"/>
    </source>
</evidence>
<keyword evidence="3 6" id="KW-1133">Transmembrane helix</keyword>
<evidence type="ECO:0000313" key="8">
    <source>
        <dbReference type="EMBL" id="KAK4152730.1"/>
    </source>
</evidence>
<evidence type="ECO:0000256" key="1">
    <source>
        <dbReference type="ARBA" id="ARBA00004141"/>
    </source>
</evidence>
<dbReference type="PANTHER" id="PTHR33048:SF42">
    <property type="entry name" value="INTEGRAL MEMBRANE PROTEIN"/>
    <property type="match status" value="1"/>
</dbReference>
<feature type="transmembrane region" description="Helical" evidence="6">
    <location>
        <begin position="76"/>
        <end position="101"/>
    </location>
</feature>
<evidence type="ECO:0000256" key="5">
    <source>
        <dbReference type="ARBA" id="ARBA00038359"/>
    </source>
</evidence>
<dbReference type="GO" id="GO:0016020">
    <property type="term" value="C:membrane"/>
    <property type="evidence" value="ECO:0007669"/>
    <property type="project" value="UniProtKB-SubCell"/>
</dbReference>